<evidence type="ECO:0000313" key="4">
    <source>
        <dbReference type="EMBL" id="PIM96573.1"/>
    </source>
</evidence>
<evidence type="ECO:0000256" key="2">
    <source>
        <dbReference type="ARBA" id="ARBA00023239"/>
    </source>
</evidence>
<dbReference type="Proteomes" id="UP000229529">
    <property type="component" value="Unassembled WGS sequence"/>
</dbReference>
<dbReference type="Pfam" id="PF01903">
    <property type="entry name" value="CbiX"/>
    <property type="match status" value="1"/>
</dbReference>
<reference evidence="4" key="1">
    <citation type="submission" date="2017-09" db="EMBL/GenBank/DDBJ databases">
        <authorList>
            <person name="Campbell M.A."/>
            <person name="Lukasik P."/>
            <person name="Simon C."/>
            <person name="McCutcheon J.P."/>
        </authorList>
    </citation>
    <scope>NUCLEOTIDE SEQUENCE [LARGE SCALE GENOMIC DNA]</scope>
    <source>
        <strain evidence="4">ALECUR</strain>
    </source>
</reference>
<keyword evidence="5" id="KW-1185">Reference proteome</keyword>
<accession>A0ABX4MHR0</accession>
<keyword evidence="2 4" id="KW-0456">Lyase</keyword>
<dbReference type="EC" id="4.99.1.3" evidence="4"/>
<dbReference type="InterPro" id="IPR002762">
    <property type="entry name" value="CbiX-like"/>
</dbReference>
<feature type="transmembrane region" description="Helical" evidence="3">
    <location>
        <begin position="25"/>
        <end position="47"/>
    </location>
</feature>
<comment type="caution">
    <text evidence="4">The sequence shown here is derived from an EMBL/GenBank/DDBJ whole genome shotgun (WGS) entry which is preliminary data.</text>
</comment>
<proteinExistence type="predicted"/>
<evidence type="ECO:0000256" key="1">
    <source>
        <dbReference type="ARBA" id="ARBA00022723"/>
    </source>
</evidence>
<keyword evidence="3" id="KW-0812">Transmembrane</keyword>
<keyword evidence="3" id="KW-1133">Transmembrane helix</keyword>
<protein>
    <submittedName>
        <fullName evidence="4">Sirohydrochlorin cobaltochelatase</fullName>
        <ecNumber evidence="4">4.99.1.3</ecNumber>
    </submittedName>
</protein>
<evidence type="ECO:0000256" key="3">
    <source>
        <dbReference type="SAM" id="Phobius"/>
    </source>
</evidence>
<organism evidence="4 5">
    <name type="scientific">Candidatus Hodgkinia cicadicola</name>
    <dbReference type="NCBI Taxonomy" id="573658"/>
    <lineage>
        <taxon>Bacteria</taxon>
        <taxon>Pseudomonadati</taxon>
        <taxon>Pseudomonadota</taxon>
        <taxon>Alphaproteobacteria</taxon>
        <taxon>Hyphomicrobiales</taxon>
        <taxon>Candidatus Hodgkinia</taxon>
    </lineage>
</organism>
<dbReference type="SUPFAM" id="SSF53800">
    <property type="entry name" value="Chelatase"/>
    <property type="match status" value="2"/>
</dbReference>
<evidence type="ECO:0000313" key="5">
    <source>
        <dbReference type="Proteomes" id="UP000229529"/>
    </source>
</evidence>
<dbReference type="EMBL" id="NXGS01000008">
    <property type="protein sequence ID" value="PIM96573.1"/>
    <property type="molecule type" value="Genomic_DNA"/>
</dbReference>
<dbReference type="GO" id="GO:0016852">
    <property type="term" value="F:sirohydrochlorin cobaltochelatase activity"/>
    <property type="evidence" value="ECO:0007669"/>
    <property type="project" value="UniProtKB-EC"/>
</dbReference>
<keyword evidence="3" id="KW-0472">Membrane</keyword>
<sequence length="273" mass="31643">MGKLKRNLQIINNLRKENNRNKNKIYLFFLGHGSYKIGAIAEFIYIVDLFKILYPYVGTGFWLLEFGKIPLKNSFDFKFNINIIIPMMLFSSKHIKNDICLICNYLQSQLKTKIVIMIKDPCSNLLHVKLICKLLNQCRTGSYFKTSTSMLILACRGGSDIHSNSQAYLISRLLWEGMGFGWCEVGFIGVTFPLLKSFWTIRPLSNVVIIPLLLFYGDLYNKLSKDSKSCIITGYIFNHTYSVLILFKRIEDLFTDYTHNNCVLCKHRFLFSS</sequence>
<keyword evidence="1" id="KW-0479">Metal-binding</keyword>
<name>A0ABX4MHR0_9HYPH</name>
<gene>
    <name evidence="4" type="primary">cbiX</name>
    <name evidence="4" type="ORF">alecur_36</name>
</gene>